<protein>
    <submittedName>
        <fullName evidence="2">HNH endonuclease signature motif containing protein</fullName>
        <ecNumber evidence="2">3.1.-.-</ecNumber>
    </submittedName>
</protein>
<dbReference type="Pfam" id="PF13392">
    <property type="entry name" value="HNH_3"/>
    <property type="match status" value="1"/>
</dbReference>
<evidence type="ECO:0000259" key="1">
    <source>
        <dbReference type="SMART" id="SM00507"/>
    </source>
</evidence>
<keyword evidence="3" id="KW-1185">Reference proteome</keyword>
<dbReference type="GO" id="GO:0016787">
    <property type="term" value="F:hydrolase activity"/>
    <property type="evidence" value="ECO:0007669"/>
    <property type="project" value="UniProtKB-KW"/>
</dbReference>
<dbReference type="InterPro" id="IPR044925">
    <property type="entry name" value="His-Me_finger_sf"/>
</dbReference>
<dbReference type="EC" id="3.1.-.-" evidence="2"/>
<dbReference type="GO" id="GO:0004519">
    <property type="term" value="F:endonuclease activity"/>
    <property type="evidence" value="ECO:0007669"/>
    <property type="project" value="UniProtKB-KW"/>
</dbReference>
<comment type="caution">
    <text evidence="2">The sequence shown here is derived from an EMBL/GenBank/DDBJ whole genome shotgun (WGS) entry which is preliminary data.</text>
</comment>
<dbReference type="SUPFAM" id="SSF54060">
    <property type="entry name" value="His-Me finger endonucleases"/>
    <property type="match status" value="1"/>
</dbReference>
<name>A0ABV9T064_9BACT</name>
<gene>
    <name evidence="2" type="ORF">ACFPFU_10345</name>
</gene>
<evidence type="ECO:0000313" key="3">
    <source>
        <dbReference type="Proteomes" id="UP001595818"/>
    </source>
</evidence>
<keyword evidence="2" id="KW-0378">Hydrolase</keyword>
<dbReference type="Gene3D" id="3.90.75.20">
    <property type="match status" value="1"/>
</dbReference>
<organism evidence="2 3">
    <name type="scientific">Negadavirga shengliensis</name>
    <dbReference type="NCBI Taxonomy" id="1389218"/>
    <lineage>
        <taxon>Bacteria</taxon>
        <taxon>Pseudomonadati</taxon>
        <taxon>Bacteroidota</taxon>
        <taxon>Cytophagia</taxon>
        <taxon>Cytophagales</taxon>
        <taxon>Cyclobacteriaceae</taxon>
        <taxon>Negadavirga</taxon>
    </lineage>
</organism>
<dbReference type="EMBL" id="JBHSJJ010000005">
    <property type="protein sequence ID" value="MFC4872088.1"/>
    <property type="molecule type" value="Genomic_DNA"/>
</dbReference>
<keyword evidence="2" id="KW-0255">Endonuclease</keyword>
<dbReference type="RefSeq" id="WP_377064178.1">
    <property type="nucleotide sequence ID" value="NZ_JBHSJJ010000005.1"/>
</dbReference>
<dbReference type="Proteomes" id="UP001595818">
    <property type="component" value="Unassembled WGS sequence"/>
</dbReference>
<proteinExistence type="predicted"/>
<reference evidence="3" key="1">
    <citation type="journal article" date="2019" name="Int. J. Syst. Evol. Microbiol.">
        <title>The Global Catalogue of Microorganisms (GCM) 10K type strain sequencing project: providing services to taxonomists for standard genome sequencing and annotation.</title>
        <authorList>
            <consortium name="The Broad Institute Genomics Platform"/>
            <consortium name="The Broad Institute Genome Sequencing Center for Infectious Disease"/>
            <person name="Wu L."/>
            <person name="Ma J."/>
        </authorList>
    </citation>
    <scope>NUCLEOTIDE SEQUENCE [LARGE SCALE GENOMIC DNA]</scope>
    <source>
        <strain evidence="3">CGMCC 4.7466</strain>
    </source>
</reference>
<dbReference type="InterPro" id="IPR003615">
    <property type="entry name" value="HNH_nuc"/>
</dbReference>
<sequence>MTVNLNDFEREAECFYKNERYSVRDNGAVLRHPRKNKPLRKYDNHWTFGKPNNNGYLLIVSEVVHRIVAYAFLGEPPTTQHIVDHIDTNRKNNRPENLRWLTKLENILNNPITVKKIVFLCGSIEAFLKDPSILKNYVNEDRNFGWMRAVTPEEAQISWKRLSNWANKENDDTSSKGGSLGEWIFKSNQNPSSFQEISEFVTSETPNAVQKNWKTPSGFPLCPHESMDNHIEAYAANLKIGEIFSTNKYSKSIIEDFVTSKDKNTLWIMCKSSDDNAIKPWSLAQVTYENDLFVHSSLGSFFKKDGVEKQFTLAQGLEWTGGDTFDDFT</sequence>
<evidence type="ECO:0000313" key="2">
    <source>
        <dbReference type="EMBL" id="MFC4872088.1"/>
    </source>
</evidence>
<accession>A0ABV9T064</accession>
<feature type="domain" description="HNH nuclease" evidence="1">
    <location>
        <begin position="58"/>
        <end position="107"/>
    </location>
</feature>
<keyword evidence="2" id="KW-0540">Nuclease</keyword>
<dbReference type="SMART" id="SM00507">
    <property type="entry name" value="HNHc"/>
    <property type="match status" value="1"/>
</dbReference>